<name>A0A8H6X872_9AGAR</name>
<evidence type="ECO:0000313" key="1">
    <source>
        <dbReference type="EMBL" id="KAF7335917.1"/>
    </source>
</evidence>
<dbReference type="EMBL" id="JACAZH010000039">
    <property type="protein sequence ID" value="KAF7335917.1"/>
    <property type="molecule type" value="Genomic_DNA"/>
</dbReference>
<sequence>MVAMHADQQCRNRHMLLASPASPHLAHQPDLLSSFGAPPDPHSCALLPDLLTIAHSRVCAMPRPTTLIIETLGGTPIFHLLLLLLASASGSGLSSQRLGNAQAENR</sequence>
<keyword evidence="2" id="KW-1185">Reference proteome</keyword>
<protein>
    <submittedName>
        <fullName evidence="1">Uncharacterized protein</fullName>
    </submittedName>
</protein>
<dbReference type="Proteomes" id="UP000623467">
    <property type="component" value="Unassembled WGS sequence"/>
</dbReference>
<dbReference type="AlphaFoldDB" id="A0A8H6X872"/>
<gene>
    <name evidence="1" type="ORF">MSAN_02329000</name>
</gene>
<evidence type="ECO:0000313" key="2">
    <source>
        <dbReference type="Proteomes" id="UP000623467"/>
    </source>
</evidence>
<proteinExistence type="predicted"/>
<accession>A0A8H6X872</accession>
<reference evidence="1" key="1">
    <citation type="submission" date="2020-05" db="EMBL/GenBank/DDBJ databases">
        <title>Mycena genomes resolve the evolution of fungal bioluminescence.</title>
        <authorList>
            <person name="Tsai I.J."/>
        </authorList>
    </citation>
    <scope>NUCLEOTIDE SEQUENCE</scope>
    <source>
        <strain evidence="1">160909Yilan</strain>
    </source>
</reference>
<organism evidence="1 2">
    <name type="scientific">Mycena sanguinolenta</name>
    <dbReference type="NCBI Taxonomy" id="230812"/>
    <lineage>
        <taxon>Eukaryota</taxon>
        <taxon>Fungi</taxon>
        <taxon>Dikarya</taxon>
        <taxon>Basidiomycota</taxon>
        <taxon>Agaricomycotina</taxon>
        <taxon>Agaricomycetes</taxon>
        <taxon>Agaricomycetidae</taxon>
        <taxon>Agaricales</taxon>
        <taxon>Marasmiineae</taxon>
        <taxon>Mycenaceae</taxon>
        <taxon>Mycena</taxon>
    </lineage>
</organism>
<comment type="caution">
    <text evidence="1">The sequence shown here is derived from an EMBL/GenBank/DDBJ whole genome shotgun (WGS) entry which is preliminary data.</text>
</comment>